<comment type="similarity">
    <text evidence="1">Belongs to the transferase hexapeptide repeat family.</text>
</comment>
<protein>
    <recommendedName>
        <fullName evidence="6">Nodulation protein L</fullName>
    </recommendedName>
</protein>
<dbReference type="RefSeq" id="WP_316931815.1">
    <property type="nucleotide sequence ID" value="NZ_DF968183.1"/>
</dbReference>
<dbReference type="InterPro" id="IPR001451">
    <property type="entry name" value="Hexapep"/>
</dbReference>
<evidence type="ECO:0000256" key="2">
    <source>
        <dbReference type="ARBA" id="ARBA00022679"/>
    </source>
</evidence>
<dbReference type="InterPro" id="IPR051159">
    <property type="entry name" value="Hexapeptide_acetyltransf"/>
</dbReference>
<name>A0A0S7C687_9BACT</name>
<accession>A0A0S7C687</accession>
<keyword evidence="4" id="KW-0012">Acyltransferase</keyword>
<evidence type="ECO:0000313" key="9">
    <source>
        <dbReference type="Proteomes" id="UP000053091"/>
    </source>
</evidence>
<organism evidence="8">
    <name type="scientific">Lentimicrobium saccharophilum</name>
    <dbReference type="NCBI Taxonomy" id="1678841"/>
    <lineage>
        <taxon>Bacteria</taxon>
        <taxon>Pseudomonadati</taxon>
        <taxon>Bacteroidota</taxon>
        <taxon>Bacteroidia</taxon>
        <taxon>Bacteroidales</taxon>
        <taxon>Lentimicrobiaceae</taxon>
        <taxon>Lentimicrobium</taxon>
    </lineage>
</organism>
<dbReference type="Pfam" id="PF12464">
    <property type="entry name" value="Mac"/>
    <property type="match status" value="1"/>
</dbReference>
<dbReference type="PROSITE" id="PS00101">
    <property type="entry name" value="HEXAPEP_TRANSFERASES"/>
    <property type="match status" value="1"/>
</dbReference>
<dbReference type="InterPro" id="IPR024688">
    <property type="entry name" value="Mac_dom"/>
</dbReference>
<dbReference type="GO" id="GO:0005829">
    <property type="term" value="C:cytosol"/>
    <property type="evidence" value="ECO:0007669"/>
    <property type="project" value="TreeGrafter"/>
</dbReference>
<evidence type="ECO:0000313" key="8">
    <source>
        <dbReference type="EMBL" id="GAP44643.1"/>
    </source>
</evidence>
<dbReference type="AlphaFoldDB" id="A0A0S7C687"/>
<dbReference type="CDD" id="cd03357">
    <property type="entry name" value="LbH_MAT_GAT"/>
    <property type="match status" value="1"/>
</dbReference>
<evidence type="ECO:0000256" key="1">
    <source>
        <dbReference type="ARBA" id="ARBA00007274"/>
    </source>
</evidence>
<dbReference type="FunFam" id="2.160.10.10:FF:000025">
    <property type="entry name" value="Hexapeptide-repeat containing-acetyltransferase"/>
    <property type="match status" value="1"/>
</dbReference>
<gene>
    <name evidence="8" type="ORF">TBC1_12453</name>
</gene>
<dbReference type="Pfam" id="PF00132">
    <property type="entry name" value="Hexapep"/>
    <property type="match status" value="1"/>
</dbReference>
<reference evidence="8" key="1">
    <citation type="journal article" date="2015" name="Genome Announc.">
        <title>Draft Genome Sequence of Bacteroidales Strain TBC1, a Novel Isolate from a Methanogenic Wastewater Treatment System.</title>
        <authorList>
            <person name="Tourlousse D.M."/>
            <person name="Matsuura N."/>
            <person name="Sun L."/>
            <person name="Toyonaga M."/>
            <person name="Kuroda K."/>
            <person name="Ohashi A."/>
            <person name="Cruz R."/>
            <person name="Yamaguchi T."/>
            <person name="Sekiguchi Y."/>
        </authorList>
    </citation>
    <scope>NUCLEOTIDE SEQUENCE [LARGE SCALE GENOMIC DNA]</scope>
    <source>
        <strain evidence="8">TBC1</strain>
    </source>
</reference>
<evidence type="ECO:0000259" key="7">
    <source>
        <dbReference type="SMART" id="SM01266"/>
    </source>
</evidence>
<evidence type="ECO:0000256" key="5">
    <source>
        <dbReference type="ARBA" id="ARBA00055587"/>
    </source>
</evidence>
<dbReference type="GO" id="GO:0008374">
    <property type="term" value="F:O-acyltransferase activity"/>
    <property type="evidence" value="ECO:0007669"/>
    <property type="project" value="TreeGrafter"/>
</dbReference>
<feature type="domain" description="Maltose/galactoside acetyltransferase" evidence="7">
    <location>
        <begin position="8"/>
        <end position="62"/>
    </location>
</feature>
<dbReference type="PATRIC" id="fig|1678841.3.peg.3165"/>
<keyword evidence="3" id="KW-0677">Repeat</keyword>
<keyword evidence="2 8" id="KW-0808">Transferase</keyword>
<comment type="function">
    <text evidence="5">Acetyltransferase implicated in the O-acetylation of Nod factors.</text>
</comment>
<dbReference type="PANTHER" id="PTHR23416">
    <property type="entry name" value="SIALIC ACID SYNTHASE-RELATED"/>
    <property type="match status" value="1"/>
</dbReference>
<evidence type="ECO:0000256" key="4">
    <source>
        <dbReference type="ARBA" id="ARBA00023315"/>
    </source>
</evidence>
<dbReference type="Proteomes" id="UP000053091">
    <property type="component" value="Unassembled WGS sequence"/>
</dbReference>
<dbReference type="Gene3D" id="2.160.10.10">
    <property type="entry name" value="Hexapeptide repeat proteins"/>
    <property type="match status" value="1"/>
</dbReference>
<dbReference type="GO" id="GO:0016407">
    <property type="term" value="F:acetyltransferase activity"/>
    <property type="evidence" value="ECO:0007669"/>
    <property type="project" value="InterPro"/>
</dbReference>
<keyword evidence="9" id="KW-1185">Reference proteome</keyword>
<sequence length="192" mass="21256">MMQEKTEKEKMLAGEIYDCADKELFARWQRAKQLQLQYNNTLSTDQDQISSLLDDLLGSRGEHVWISAPFFVDYGENIHIGSNVEINMNCVFLDCNRITIGDFSGIGPGVHIYTVFHPVKPSERLSPDSTFWRSQTSPVEIGKNVWIGGGTIILPGVTIGDNTTIGAGSVVTRSIPPNVLAFGNPCRVIRNV</sequence>
<dbReference type="STRING" id="1678841.TBC1_12453"/>
<dbReference type="PANTHER" id="PTHR23416:SF23">
    <property type="entry name" value="ACETYLTRANSFERASE C18B11.09C-RELATED"/>
    <property type="match status" value="1"/>
</dbReference>
<evidence type="ECO:0000256" key="3">
    <source>
        <dbReference type="ARBA" id="ARBA00022737"/>
    </source>
</evidence>
<proteinExistence type="inferred from homology"/>
<dbReference type="SMART" id="SM01266">
    <property type="entry name" value="Mac"/>
    <property type="match status" value="1"/>
</dbReference>
<dbReference type="InterPro" id="IPR011004">
    <property type="entry name" value="Trimer_LpxA-like_sf"/>
</dbReference>
<evidence type="ECO:0000256" key="6">
    <source>
        <dbReference type="ARBA" id="ARBA00067695"/>
    </source>
</evidence>
<dbReference type="InterPro" id="IPR018357">
    <property type="entry name" value="Hexapep_transf_CS"/>
</dbReference>
<dbReference type="SUPFAM" id="SSF51161">
    <property type="entry name" value="Trimeric LpxA-like enzymes"/>
    <property type="match status" value="1"/>
</dbReference>
<dbReference type="EMBL" id="DF968183">
    <property type="protein sequence ID" value="GAP44643.1"/>
    <property type="molecule type" value="Genomic_DNA"/>
</dbReference>